<sequence>MKSTLYATAIRRTTVIAFALVVGFGSLLTPLAAQAETSVPVSSIVQASPASAASWVPYDNAAITSEGNCEARRQWLIANVNWMTQTNSDCWSFYQPGCPTGQEYWLVMVNSASGRVATEITVSKDPLAAAC</sequence>
<dbReference type="OrthoDB" id="10015435at2"/>
<dbReference type="KEGG" id="rtc:APU90_00460"/>
<comment type="caution">
    <text evidence="2">The sequence shown here is derived from an EMBL/GenBank/DDBJ whole genome shotgun (WGS) entry which is preliminary data.</text>
</comment>
<name>A0A0C5B9U9_9MICO</name>
<dbReference type="EMBL" id="LBFI01000053">
    <property type="protein sequence ID" value="KKM44561.1"/>
    <property type="molecule type" value="Genomic_DNA"/>
</dbReference>
<evidence type="ECO:0000313" key="4">
    <source>
        <dbReference type="Proteomes" id="UP000052979"/>
    </source>
</evidence>
<keyword evidence="4" id="KW-1185">Reference proteome</keyword>
<evidence type="ECO:0000313" key="2">
    <source>
        <dbReference type="EMBL" id="KKM44561.1"/>
    </source>
</evidence>
<dbReference type="Proteomes" id="UP000237966">
    <property type="component" value="Unassembled WGS sequence"/>
</dbReference>
<accession>A0A0C5B9U9</accession>
<dbReference type="RefSeq" id="WP_027691294.1">
    <property type="nucleotide sequence ID" value="NZ_CP010848.1"/>
</dbReference>
<reference evidence="2 4" key="1">
    <citation type="submission" date="2015-04" db="EMBL/GenBank/DDBJ databases">
        <title>Draft genome sequence of Rathayibacter toxicus strain FH-142 (AKA 70134 or CS 32), a Western Australian isolate.</title>
        <authorList>
            <consortium name="Consortium for Microbial Forensics and Genomics (microFORGE)"/>
            <person name="Knight B.M."/>
            <person name="Roberts D.P."/>
            <person name="Lin D."/>
            <person name="Hari K."/>
            <person name="Fletcher J."/>
            <person name="Melcher U."/>
            <person name="Blagden T."/>
            <person name="Luster D.G."/>
            <person name="Sechler A.J."/>
            <person name="Schneider W.L."/>
            <person name="Winegar R.A."/>
        </authorList>
    </citation>
    <scope>NUCLEOTIDE SEQUENCE [LARGE SCALE GENOMIC DNA]</scope>
    <source>
        <strain evidence="2 4">FH142</strain>
    </source>
</reference>
<evidence type="ECO:0000313" key="3">
    <source>
        <dbReference type="EMBL" id="PPI15293.1"/>
    </source>
</evidence>
<dbReference type="EMBL" id="PSWU01000007">
    <property type="protein sequence ID" value="PPI15293.1"/>
    <property type="molecule type" value="Genomic_DNA"/>
</dbReference>
<evidence type="ECO:0000256" key="1">
    <source>
        <dbReference type="SAM" id="SignalP"/>
    </source>
</evidence>
<evidence type="ECO:0008006" key="6">
    <source>
        <dbReference type="Google" id="ProtNLM"/>
    </source>
</evidence>
<proteinExistence type="predicted"/>
<protein>
    <recommendedName>
        <fullName evidence="6">Secreted protein</fullName>
    </recommendedName>
</protein>
<feature type="signal peptide" evidence="1">
    <location>
        <begin position="1"/>
        <end position="35"/>
    </location>
</feature>
<keyword evidence="1" id="KW-0732">Signal</keyword>
<feature type="chain" id="PRO_5036292230" description="Secreted protein" evidence="1">
    <location>
        <begin position="36"/>
        <end position="131"/>
    </location>
</feature>
<dbReference type="KEGG" id="rtx:TI83_06020"/>
<gene>
    <name evidence="3" type="ORF">C5C51_05790</name>
    <name evidence="2" type="ORF">VT73_08420</name>
</gene>
<evidence type="ECO:0000313" key="5">
    <source>
        <dbReference type="Proteomes" id="UP000237966"/>
    </source>
</evidence>
<dbReference type="Proteomes" id="UP000052979">
    <property type="component" value="Unassembled WGS sequence"/>
</dbReference>
<dbReference type="PATRIC" id="fig|145458.7.peg.1386"/>
<dbReference type="AlphaFoldDB" id="A0A0C5B9U9"/>
<dbReference type="GeneID" id="93667156"/>
<organism evidence="2 4">
    <name type="scientific">Rathayibacter toxicus</name>
    <dbReference type="NCBI Taxonomy" id="145458"/>
    <lineage>
        <taxon>Bacteria</taxon>
        <taxon>Bacillati</taxon>
        <taxon>Actinomycetota</taxon>
        <taxon>Actinomycetes</taxon>
        <taxon>Micrococcales</taxon>
        <taxon>Microbacteriaceae</taxon>
        <taxon>Rathayibacter</taxon>
    </lineage>
</organism>
<reference evidence="3 5" key="2">
    <citation type="submission" date="2018-02" db="EMBL/GenBank/DDBJ databases">
        <title>Bacteriophage NCPPB3778 and a type I-E CRISPR drive the evolution of the US Biological Select Agent, Rathayibacter toxicus.</title>
        <authorList>
            <person name="Davis E.W.II."/>
            <person name="Tabima J.F."/>
            <person name="Weisberg A.J."/>
            <person name="Lopes L.D."/>
            <person name="Wiseman M.S."/>
            <person name="Wiseman M.S."/>
            <person name="Pupko T."/>
            <person name="Belcher M.S."/>
            <person name="Sechler A.J."/>
            <person name="Tancos M.A."/>
            <person name="Schroeder B.K."/>
            <person name="Murray T.D."/>
            <person name="Luster D.G."/>
            <person name="Schneider W.L."/>
            <person name="Rogers E."/>
            <person name="Andreote F.D."/>
            <person name="Grunwald N.J."/>
            <person name="Putnam M.L."/>
            <person name="Chang J.H."/>
        </authorList>
    </citation>
    <scope>NUCLEOTIDE SEQUENCE [LARGE SCALE GENOMIC DNA]</scope>
    <source>
        <strain evidence="3 5">FH99</strain>
    </source>
</reference>